<dbReference type="Pfam" id="PF07690">
    <property type="entry name" value="MFS_1"/>
    <property type="match status" value="1"/>
</dbReference>
<keyword evidence="7" id="KW-0560">Oxidoreductase</keyword>
<dbReference type="PANTHER" id="PTHR23502:SF60">
    <property type="entry name" value="MAJOR FACILITATOR SUPERFAMILY (MFS) PROFILE DOMAIN-CONTAINING PROTEIN-RELATED"/>
    <property type="match status" value="1"/>
</dbReference>
<evidence type="ECO:0000313" key="12">
    <source>
        <dbReference type="Proteomes" id="UP000326799"/>
    </source>
</evidence>
<feature type="transmembrane region" description="Helical" evidence="9">
    <location>
        <begin position="904"/>
        <end position="927"/>
    </location>
</feature>
<dbReference type="GO" id="GO:0016491">
    <property type="term" value="F:oxidoreductase activity"/>
    <property type="evidence" value="ECO:0007669"/>
    <property type="project" value="UniProtKB-KW"/>
</dbReference>
<dbReference type="InterPro" id="IPR011701">
    <property type="entry name" value="MFS"/>
</dbReference>
<feature type="transmembrane region" description="Helical" evidence="9">
    <location>
        <begin position="1041"/>
        <end position="1062"/>
    </location>
</feature>
<dbReference type="InterPro" id="IPR036249">
    <property type="entry name" value="Thioredoxin-like_sf"/>
</dbReference>
<feature type="transmembrane region" description="Helical" evidence="9">
    <location>
        <begin position="674"/>
        <end position="693"/>
    </location>
</feature>
<keyword evidence="6 9" id="KW-1133">Transmembrane helix</keyword>
<feature type="transmembrane region" description="Helical" evidence="9">
    <location>
        <begin position="633"/>
        <end position="654"/>
    </location>
</feature>
<reference evidence="11 12" key="1">
    <citation type="submission" date="2019-04" db="EMBL/GenBank/DDBJ databases">
        <title>Fungal friends and foes A comparative genomics study of 23 Aspergillus species from section Flavi.</title>
        <authorList>
            <consortium name="DOE Joint Genome Institute"/>
            <person name="Kjaerbolling I."/>
            <person name="Vesth T.C."/>
            <person name="Frisvad J.C."/>
            <person name="Nybo J.L."/>
            <person name="Theobald S."/>
            <person name="Kildgaard S."/>
            <person name="Petersen T.I."/>
            <person name="Kuo A."/>
            <person name="Sato A."/>
            <person name="Lyhne E.K."/>
            <person name="Kogle M.E."/>
            <person name="Wiebenga A."/>
            <person name="Kun R.S."/>
            <person name="Lubbers R.J."/>
            <person name="Makela M.R."/>
            <person name="Barry K."/>
            <person name="Chovatia M."/>
            <person name="Clum A."/>
            <person name="Daum C."/>
            <person name="Haridas S."/>
            <person name="He G."/>
            <person name="LaButti K."/>
            <person name="Lipzen A."/>
            <person name="Mondo S."/>
            <person name="Pangilinan J."/>
            <person name="Riley R."/>
            <person name="Salamov A."/>
            <person name="Simmons B.A."/>
            <person name="Magnuson J.K."/>
            <person name="Henrissat B."/>
            <person name="Mortensen U.H."/>
            <person name="Larsen T.O."/>
            <person name="De vries R.P."/>
            <person name="Grigoriev I.V."/>
            <person name="Machida M."/>
            <person name="Baker S.E."/>
            <person name="Andersen M.R."/>
        </authorList>
    </citation>
    <scope>NUCLEOTIDE SEQUENCE [LARGE SCALE GENOMIC DNA]</scope>
    <source>
        <strain evidence="11 12">CBS 126849</strain>
    </source>
</reference>
<evidence type="ECO:0000256" key="9">
    <source>
        <dbReference type="SAM" id="Phobius"/>
    </source>
</evidence>
<feature type="transmembrane region" description="Helical" evidence="9">
    <location>
        <begin position="727"/>
        <end position="749"/>
    </location>
</feature>
<gene>
    <name evidence="11" type="ORF">BDV33DRAFT_189507</name>
</gene>
<dbReference type="SUPFAM" id="SSF52833">
    <property type="entry name" value="Thioredoxin-like"/>
    <property type="match status" value="1"/>
</dbReference>
<dbReference type="Gene3D" id="3.40.30.20">
    <property type="match status" value="1"/>
</dbReference>
<evidence type="ECO:0000256" key="8">
    <source>
        <dbReference type="ARBA" id="ARBA00023136"/>
    </source>
</evidence>
<dbReference type="InterPro" id="IPR002938">
    <property type="entry name" value="FAD-bd"/>
</dbReference>
<dbReference type="SUPFAM" id="SSF54373">
    <property type="entry name" value="FAD-linked reductases, C-terminal domain"/>
    <property type="match status" value="1"/>
</dbReference>
<name>A0A5N6F177_9EURO</name>
<comment type="similarity">
    <text evidence="2">Belongs to the PheA/TfdB FAD monooxygenase family.</text>
</comment>
<dbReference type="InterPro" id="IPR020846">
    <property type="entry name" value="MFS_dom"/>
</dbReference>
<dbReference type="SUPFAM" id="SSF51905">
    <property type="entry name" value="FAD/NAD(P)-binding domain"/>
    <property type="match status" value="1"/>
</dbReference>
<feature type="transmembrane region" description="Helical" evidence="9">
    <location>
        <begin position="788"/>
        <end position="810"/>
    </location>
</feature>
<dbReference type="Pfam" id="PF07976">
    <property type="entry name" value="Phe_hydrox_dim"/>
    <property type="match status" value="1"/>
</dbReference>
<dbReference type="Gene3D" id="3.50.50.60">
    <property type="entry name" value="FAD/NAD(P)-binding domain"/>
    <property type="match status" value="2"/>
</dbReference>
<evidence type="ECO:0000256" key="3">
    <source>
        <dbReference type="ARBA" id="ARBA00022630"/>
    </source>
</evidence>
<feature type="transmembrane region" description="Helical" evidence="9">
    <location>
        <begin position="700"/>
        <end position="721"/>
    </location>
</feature>
<dbReference type="InterPro" id="IPR012941">
    <property type="entry name" value="Phe_hydrox_C_dim_dom"/>
</dbReference>
<feature type="transmembrane region" description="Helical" evidence="9">
    <location>
        <begin position="980"/>
        <end position="1000"/>
    </location>
</feature>
<protein>
    <submittedName>
        <fullName evidence="11">FAD binding domain-containing protein</fullName>
    </submittedName>
</protein>
<dbReference type="PROSITE" id="PS50850">
    <property type="entry name" value="MFS"/>
    <property type="match status" value="1"/>
</dbReference>
<evidence type="ECO:0000256" key="5">
    <source>
        <dbReference type="ARBA" id="ARBA00022827"/>
    </source>
</evidence>
<dbReference type="Gene3D" id="1.20.1250.20">
    <property type="entry name" value="MFS general substrate transporter like domains"/>
    <property type="match status" value="1"/>
</dbReference>
<keyword evidence="4 9" id="KW-0812">Transmembrane</keyword>
<evidence type="ECO:0000256" key="6">
    <source>
        <dbReference type="ARBA" id="ARBA00022989"/>
    </source>
</evidence>
<dbReference type="PANTHER" id="PTHR23502">
    <property type="entry name" value="MAJOR FACILITATOR SUPERFAMILY"/>
    <property type="match status" value="1"/>
</dbReference>
<sequence length="1077" mass="118348">MPVFTEYSAASRELRVLPSFAPPLPRLSSPFTRDDQAEKYEVVIVGAGPAGLMLNLLLARYGLSDDSLLCVDAKPGTLKSGQADGLQPRTLEVLKSLGVADEILNDGCHMEEVAFWNPSANKDEIIERTSIIPDVAVPARYQHEVTIHQGRIERILETDLLRYSKRGVQRNTKLLDARIDEAGDPEFPVVADLETDGQRRTVRAKHLVGADGAHSMVRRCMGLQLVGESLDHIWGVVDLVVDTDFPDIRRRCAIHSPAGSVMVIPRERIATGDYLTRLYVQVPEEAMPDPDQVPVNVTTTPKADARARRSKVTLESIFQYAEDAFKPYYIRPKENGAVDWWAAYQIGQRVSDNFTVKDSKGVNRVFIVGDACHTHSPKAGQGMNVSMMDSYNLAWKLAHSINGLTPDSAFPGKPDSLLDTYHVERHTIAQELIEFDRAFSSMFSGKIGSGEDGAEGLTHDQFLEVFSTGNGFTSGCGIEYPDNLTVEKRLGQDIKSPVTGTDYLSGILHMPMGTGAICKTGISAKTLTTLGTSVLPHFPASTLEQVVVHPRLDKTFTWRDVPQELKKHSEMRFHSGYEIDDVYAVYGVDPAQGALAVIRPDGYIGTIAALGDVTWTGPDDPDNPKNWPTKKKWGAVLIVSCFTFISPVMSSMVAPALQTMKSDFHIEDEVTSQLMLSVFVLAYAFGPLFLGPLSEIYGRVIVLQLANLFFLIFNIACGVSRTAAQMIVFRFLAGLGGSAPLAIGGGVLSDCFLPEERGKSIAIYSLAPLLGPAVGPIAGGFIAERTTWRWVFYATSIADGVIQVMGLFFLRETYAPKILRTRAKKLRRNTGDTSYETEAERQNKTLPEVLSTALVRPFRLLATQPIVQALAIYMAYVYGILYLMSSTFPALWTSPEYYNESTGIGGLNYISLGIGYCLGSQICARLNDLVYRRLKARNSGTGRPEFRTPLLAIAAILNPVGLFIYGWTAQTHCHWIAPNIGAMLLAMGNIVAMQCIQTYIVDAYTRFAASAMAAGSFLRSIAGFGFPLFAPYMYQALHYGWGNSLLAFISIVIGIPAPIFLWKYGERMRKMSTYAAG</sequence>
<feature type="domain" description="Major facilitator superfamily (MFS) profile" evidence="10">
    <location>
        <begin position="635"/>
        <end position="1069"/>
    </location>
</feature>
<dbReference type="Pfam" id="PF01494">
    <property type="entry name" value="FAD_binding_3"/>
    <property type="match status" value="1"/>
</dbReference>
<evidence type="ECO:0000259" key="10">
    <source>
        <dbReference type="PROSITE" id="PS50850"/>
    </source>
</evidence>
<proteinExistence type="inferred from homology"/>
<feature type="transmembrane region" description="Helical" evidence="9">
    <location>
        <begin position="1007"/>
        <end position="1029"/>
    </location>
</feature>
<organism evidence="11 12">
    <name type="scientific">Aspergillus novoparasiticus</name>
    <dbReference type="NCBI Taxonomy" id="986946"/>
    <lineage>
        <taxon>Eukaryota</taxon>
        <taxon>Fungi</taxon>
        <taxon>Dikarya</taxon>
        <taxon>Ascomycota</taxon>
        <taxon>Pezizomycotina</taxon>
        <taxon>Eurotiomycetes</taxon>
        <taxon>Eurotiomycetidae</taxon>
        <taxon>Eurotiales</taxon>
        <taxon>Aspergillaceae</taxon>
        <taxon>Aspergillus</taxon>
        <taxon>Aspergillus subgen. Circumdati</taxon>
    </lineage>
</organism>
<keyword evidence="8 9" id="KW-0472">Membrane</keyword>
<evidence type="ECO:0000256" key="2">
    <source>
        <dbReference type="ARBA" id="ARBA00007801"/>
    </source>
</evidence>
<accession>A0A5N6F177</accession>
<dbReference type="InterPro" id="IPR038220">
    <property type="entry name" value="PHOX_C_sf"/>
</dbReference>
<keyword evidence="5" id="KW-0274">FAD</keyword>
<dbReference type="GO" id="GO:0016020">
    <property type="term" value="C:membrane"/>
    <property type="evidence" value="ECO:0007669"/>
    <property type="project" value="UniProtKB-SubCell"/>
</dbReference>
<dbReference type="InterPro" id="IPR036188">
    <property type="entry name" value="FAD/NAD-bd_sf"/>
</dbReference>
<evidence type="ECO:0000256" key="4">
    <source>
        <dbReference type="ARBA" id="ARBA00022692"/>
    </source>
</evidence>
<comment type="subcellular location">
    <subcellularLocation>
        <location evidence="1">Membrane</location>
        <topology evidence="1">Multi-pass membrane protein</topology>
    </subcellularLocation>
</comment>
<dbReference type="GO" id="GO:0022857">
    <property type="term" value="F:transmembrane transporter activity"/>
    <property type="evidence" value="ECO:0007669"/>
    <property type="project" value="InterPro"/>
</dbReference>
<feature type="transmembrane region" description="Helical" evidence="9">
    <location>
        <begin position="866"/>
        <end position="884"/>
    </location>
</feature>
<dbReference type="InterPro" id="IPR036259">
    <property type="entry name" value="MFS_trans_sf"/>
</dbReference>
<feature type="transmembrane region" description="Helical" evidence="9">
    <location>
        <begin position="761"/>
        <end position="782"/>
    </location>
</feature>
<dbReference type="Proteomes" id="UP000326799">
    <property type="component" value="Unassembled WGS sequence"/>
</dbReference>
<dbReference type="CDD" id="cd17323">
    <property type="entry name" value="MFS_Tpo1_MDR_like"/>
    <property type="match status" value="1"/>
</dbReference>
<keyword evidence="12" id="KW-1185">Reference proteome</keyword>
<dbReference type="EMBL" id="ML733411">
    <property type="protein sequence ID" value="KAB8222560.1"/>
    <property type="molecule type" value="Genomic_DNA"/>
</dbReference>
<evidence type="ECO:0000256" key="1">
    <source>
        <dbReference type="ARBA" id="ARBA00004141"/>
    </source>
</evidence>
<dbReference type="PRINTS" id="PR00420">
    <property type="entry name" value="RNGMNOXGNASE"/>
</dbReference>
<evidence type="ECO:0000256" key="7">
    <source>
        <dbReference type="ARBA" id="ARBA00023002"/>
    </source>
</evidence>
<dbReference type="SUPFAM" id="SSF103473">
    <property type="entry name" value="MFS general substrate transporter"/>
    <property type="match status" value="1"/>
</dbReference>
<feature type="transmembrane region" description="Helical" evidence="9">
    <location>
        <begin position="948"/>
        <end position="968"/>
    </location>
</feature>
<dbReference type="FunFam" id="1.20.1250.20:FF:000011">
    <property type="entry name" value="MFS multidrug transporter, putative"/>
    <property type="match status" value="1"/>
</dbReference>
<dbReference type="GO" id="GO:0071949">
    <property type="term" value="F:FAD binding"/>
    <property type="evidence" value="ECO:0007669"/>
    <property type="project" value="InterPro"/>
</dbReference>
<evidence type="ECO:0000313" key="11">
    <source>
        <dbReference type="EMBL" id="KAB8222560.1"/>
    </source>
</evidence>
<keyword evidence="3" id="KW-0285">Flavoprotein</keyword>
<dbReference type="Gene3D" id="3.30.9.10">
    <property type="entry name" value="D-Amino Acid Oxidase, subunit A, domain 2"/>
    <property type="match status" value="2"/>
</dbReference>
<dbReference type="AlphaFoldDB" id="A0A5N6F177"/>